<protein>
    <submittedName>
        <fullName evidence="1">DUF3558 family protein</fullName>
    </submittedName>
</protein>
<name>A0A8I1DBF9_RHOER</name>
<dbReference type="InterPro" id="IPR024520">
    <property type="entry name" value="DUF3558"/>
</dbReference>
<comment type="caution">
    <text evidence="1">The sequence shown here is derived from an EMBL/GenBank/DDBJ whole genome shotgun (WGS) entry which is preliminary data.</text>
</comment>
<dbReference type="PROSITE" id="PS51257">
    <property type="entry name" value="PROKAR_LIPOPROTEIN"/>
    <property type="match status" value="1"/>
</dbReference>
<keyword evidence="2" id="KW-1185">Reference proteome</keyword>
<dbReference type="Proteomes" id="UP000627573">
    <property type="component" value="Unassembled WGS sequence"/>
</dbReference>
<dbReference type="EMBL" id="JAECSB010000105">
    <property type="protein sequence ID" value="MBH5147989.1"/>
    <property type="molecule type" value="Genomic_DNA"/>
</dbReference>
<proteinExistence type="predicted"/>
<organism evidence="1 2">
    <name type="scientific">Rhodococcus erythropolis</name>
    <name type="common">Arthrobacter picolinophilus</name>
    <dbReference type="NCBI Taxonomy" id="1833"/>
    <lineage>
        <taxon>Bacteria</taxon>
        <taxon>Bacillati</taxon>
        <taxon>Actinomycetota</taxon>
        <taxon>Actinomycetes</taxon>
        <taxon>Mycobacteriales</taxon>
        <taxon>Nocardiaceae</taxon>
        <taxon>Rhodococcus</taxon>
        <taxon>Rhodococcus erythropolis group</taxon>
    </lineage>
</organism>
<gene>
    <name evidence="1" type="ORF">I3517_35895</name>
</gene>
<accession>A0A8I1DBF9</accession>
<reference evidence="1 2" key="1">
    <citation type="submission" date="2020-12" db="EMBL/GenBank/DDBJ databases">
        <title>Draft genome sequence of furan degrading bacterial strain FUR100.</title>
        <authorList>
            <person name="Woiski C."/>
        </authorList>
    </citation>
    <scope>NUCLEOTIDE SEQUENCE [LARGE SCALE GENOMIC DNA]</scope>
    <source>
        <strain evidence="1 2">FUR100</strain>
    </source>
</reference>
<evidence type="ECO:0000313" key="1">
    <source>
        <dbReference type="EMBL" id="MBH5147989.1"/>
    </source>
</evidence>
<sequence>MRGAVVLVAAALLVGGCSSTVEGEAFPVDVIGMFDPCEVLSNEELERVGVDPATKEVDIVNTHIDGFNICKWEGSWFFLRLTSTTHSLADVEANPVMRDLHRIQLAGREVLMFQEHNDKADTACNIAFATAQSTAMIRVGAKVGDQRPETSCALVERVGLTVLPLLPE</sequence>
<dbReference type="RefSeq" id="WP_029255753.1">
    <property type="nucleotide sequence ID" value="NZ_CP007255.1"/>
</dbReference>
<evidence type="ECO:0000313" key="2">
    <source>
        <dbReference type="Proteomes" id="UP000627573"/>
    </source>
</evidence>
<dbReference type="AlphaFoldDB" id="A0A8I1DBF9"/>
<dbReference type="Pfam" id="PF12079">
    <property type="entry name" value="DUF3558"/>
    <property type="match status" value="1"/>
</dbReference>